<evidence type="ECO:0000256" key="3">
    <source>
        <dbReference type="ARBA" id="ARBA00022729"/>
    </source>
</evidence>
<dbReference type="Pfam" id="PF14322">
    <property type="entry name" value="SusD-like_3"/>
    <property type="match status" value="1"/>
</dbReference>
<evidence type="ECO:0000256" key="5">
    <source>
        <dbReference type="ARBA" id="ARBA00023237"/>
    </source>
</evidence>
<evidence type="ECO:0000256" key="4">
    <source>
        <dbReference type="ARBA" id="ARBA00023136"/>
    </source>
</evidence>
<dbReference type="InterPro" id="IPR012944">
    <property type="entry name" value="SusD_RagB_dom"/>
</dbReference>
<evidence type="ECO:0000259" key="7">
    <source>
        <dbReference type="Pfam" id="PF07980"/>
    </source>
</evidence>
<name>A0ABT3IP29_9BACT</name>
<dbReference type="PROSITE" id="PS51257">
    <property type="entry name" value="PROKAR_LIPOPROTEIN"/>
    <property type="match status" value="1"/>
</dbReference>
<keyword evidence="10" id="KW-1185">Reference proteome</keyword>
<proteinExistence type="inferred from homology"/>
<keyword evidence="3 6" id="KW-0732">Signal</keyword>
<dbReference type="Proteomes" id="UP001207742">
    <property type="component" value="Unassembled WGS sequence"/>
</dbReference>
<keyword evidence="4" id="KW-0472">Membrane</keyword>
<evidence type="ECO:0000313" key="9">
    <source>
        <dbReference type="EMBL" id="MCW3485698.1"/>
    </source>
</evidence>
<keyword evidence="5" id="KW-0998">Cell outer membrane</keyword>
<evidence type="ECO:0000256" key="1">
    <source>
        <dbReference type="ARBA" id="ARBA00004442"/>
    </source>
</evidence>
<dbReference type="Pfam" id="PF07980">
    <property type="entry name" value="SusD_RagB"/>
    <property type="match status" value="1"/>
</dbReference>
<comment type="subcellular location">
    <subcellularLocation>
        <location evidence="1">Cell outer membrane</location>
    </subcellularLocation>
</comment>
<evidence type="ECO:0000313" key="10">
    <source>
        <dbReference type="Proteomes" id="UP001207742"/>
    </source>
</evidence>
<sequence length="473" mass="54881">MKFRLSLAVICMLLLGSTGCNKWLDVTPRSQIREDQFFTNERGFEDALAGIYVKMVSPQLYGDYLTMSFLDVLAQRYAPTNYYHFFKDDAVFLYKNQTVKTHIADIWRSMYSTLVNNNNILRYLEENQSALGKSRYGLIKGEALALRAFMHFDLLRMFGKNYQLGAGAPAIPYVTKVTQVPTELSTTGEVVTKVLADLEEALPLLEKLDPLNGGPDDGSQFLKNRKGRMNYLAVKALLARVYLFKGDKVNAYKRAKEVIDAGKHTFITSNDIINRTDYTFSGEHIFALQVMNIKDIVNKYFKYHEDEAYNSGRTQYELKNDRSVTQRVFETNSGGSTDYRYLYLFKEQTGQQYHIKFWQEDESNYNIKFRYLMPLIKISEMYYIAAETAPDLNTAITLLNKIRFNRGIPSLPEDLNPAQLQDEIRKEYQKEFYSEGQFFYYCKRLNLNKISEVPVKPENVYVLPLPDNEIDLR</sequence>
<dbReference type="SUPFAM" id="SSF48452">
    <property type="entry name" value="TPR-like"/>
    <property type="match status" value="1"/>
</dbReference>
<organism evidence="9 10">
    <name type="scientific">Chitinophaga nivalis</name>
    <dbReference type="NCBI Taxonomy" id="2991709"/>
    <lineage>
        <taxon>Bacteria</taxon>
        <taxon>Pseudomonadati</taxon>
        <taxon>Bacteroidota</taxon>
        <taxon>Chitinophagia</taxon>
        <taxon>Chitinophagales</taxon>
        <taxon>Chitinophagaceae</taxon>
        <taxon>Chitinophaga</taxon>
    </lineage>
</organism>
<dbReference type="EMBL" id="JAPDNS010000002">
    <property type="protein sequence ID" value="MCW3485698.1"/>
    <property type="molecule type" value="Genomic_DNA"/>
</dbReference>
<dbReference type="InterPro" id="IPR011990">
    <property type="entry name" value="TPR-like_helical_dom_sf"/>
</dbReference>
<accession>A0ABT3IP29</accession>
<comment type="similarity">
    <text evidence="2">Belongs to the SusD family.</text>
</comment>
<protein>
    <submittedName>
        <fullName evidence="9">RagB/SusD family nutrient uptake outer membrane protein</fullName>
    </submittedName>
</protein>
<evidence type="ECO:0000259" key="8">
    <source>
        <dbReference type="Pfam" id="PF14322"/>
    </source>
</evidence>
<dbReference type="Gene3D" id="1.25.40.390">
    <property type="match status" value="1"/>
</dbReference>
<feature type="domain" description="RagB/SusD" evidence="7">
    <location>
        <begin position="353"/>
        <end position="444"/>
    </location>
</feature>
<feature type="domain" description="SusD-like N-terminal" evidence="8">
    <location>
        <begin position="22"/>
        <end position="243"/>
    </location>
</feature>
<comment type="caution">
    <text evidence="9">The sequence shown here is derived from an EMBL/GenBank/DDBJ whole genome shotgun (WGS) entry which is preliminary data.</text>
</comment>
<evidence type="ECO:0000256" key="6">
    <source>
        <dbReference type="SAM" id="SignalP"/>
    </source>
</evidence>
<dbReference type="RefSeq" id="WP_264732386.1">
    <property type="nucleotide sequence ID" value="NZ_JAPDNR010000001.1"/>
</dbReference>
<feature type="signal peptide" evidence="6">
    <location>
        <begin position="1"/>
        <end position="22"/>
    </location>
</feature>
<reference evidence="9 10" key="1">
    <citation type="submission" date="2022-10" db="EMBL/GenBank/DDBJ databases">
        <title>Chitinophaga nivalis PC15 sp. nov., isolated from Pyeongchang county, South Korea.</title>
        <authorList>
            <person name="Trinh H.N."/>
        </authorList>
    </citation>
    <scope>NUCLEOTIDE SEQUENCE [LARGE SCALE GENOMIC DNA]</scope>
    <source>
        <strain evidence="9 10">PC14</strain>
    </source>
</reference>
<gene>
    <name evidence="9" type="ORF">OL497_17460</name>
</gene>
<feature type="chain" id="PRO_5047294202" evidence="6">
    <location>
        <begin position="23"/>
        <end position="473"/>
    </location>
</feature>
<dbReference type="InterPro" id="IPR033985">
    <property type="entry name" value="SusD-like_N"/>
</dbReference>
<evidence type="ECO:0000256" key="2">
    <source>
        <dbReference type="ARBA" id="ARBA00006275"/>
    </source>
</evidence>